<name>A0A4R4VY88_9PSEU</name>
<dbReference type="EMBL" id="SMKS01000009">
    <property type="protein sequence ID" value="TDD07884.1"/>
    <property type="molecule type" value="Genomic_DNA"/>
</dbReference>
<dbReference type="SUPFAM" id="SSF55811">
    <property type="entry name" value="Nudix"/>
    <property type="match status" value="1"/>
</dbReference>
<dbReference type="GO" id="GO:0008413">
    <property type="term" value="F:8-oxo-7,8-dihydroguanosine triphosphate pyrophosphatase activity"/>
    <property type="evidence" value="ECO:0007669"/>
    <property type="project" value="TreeGrafter"/>
</dbReference>
<protein>
    <submittedName>
        <fullName evidence="6">NUDIX domain-containing protein</fullName>
    </submittedName>
</protein>
<sequence>MNSAQLAELIARDAADGIRQHVVRALIIRAGKALMLRRPRHESRGGMWEMPGGKVEPHDCDLLDALRREVREETGLAVTGFTRHLAAHDFVNRHGRNVRQHTWSVTVTGEHVRLTEHDAYIWTNAHDTHPISPQDRNLISNHAVRGTTLL</sequence>
<evidence type="ECO:0000313" key="7">
    <source>
        <dbReference type="Proteomes" id="UP000295674"/>
    </source>
</evidence>
<evidence type="ECO:0000259" key="5">
    <source>
        <dbReference type="PROSITE" id="PS51462"/>
    </source>
</evidence>
<dbReference type="InterPro" id="IPR000086">
    <property type="entry name" value="NUDIX_hydrolase_dom"/>
</dbReference>
<dbReference type="PRINTS" id="PR00502">
    <property type="entry name" value="NUDIXFAMILY"/>
</dbReference>
<organism evidence="6 7">
    <name type="scientific">Saccharopolyspora terrae</name>
    <dbReference type="NCBI Taxonomy" id="2530384"/>
    <lineage>
        <taxon>Bacteria</taxon>
        <taxon>Bacillati</taxon>
        <taxon>Actinomycetota</taxon>
        <taxon>Actinomycetes</taxon>
        <taxon>Pseudonocardiales</taxon>
        <taxon>Pseudonocardiaceae</taxon>
        <taxon>Saccharopolyspora</taxon>
    </lineage>
</organism>
<comment type="caution">
    <text evidence="6">The sequence shown here is derived from an EMBL/GenBank/DDBJ whole genome shotgun (WGS) entry which is preliminary data.</text>
</comment>
<keyword evidence="3" id="KW-0378">Hydrolase</keyword>
<dbReference type="PANTHER" id="PTHR47707">
    <property type="entry name" value="8-OXO-DGTP DIPHOSPHATASE"/>
    <property type="match status" value="1"/>
</dbReference>
<dbReference type="InterPro" id="IPR015797">
    <property type="entry name" value="NUDIX_hydrolase-like_dom_sf"/>
</dbReference>
<dbReference type="Proteomes" id="UP000295674">
    <property type="component" value="Unassembled WGS sequence"/>
</dbReference>
<dbReference type="OrthoDB" id="9804442at2"/>
<keyword evidence="7" id="KW-1185">Reference proteome</keyword>
<comment type="similarity">
    <text evidence="2">Belongs to the Nudix hydrolase family.</text>
</comment>
<accession>A0A4R4VY88</accession>
<keyword evidence="4" id="KW-0460">Magnesium</keyword>
<evidence type="ECO:0000313" key="6">
    <source>
        <dbReference type="EMBL" id="TDD07884.1"/>
    </source>
</evidence>
<dbReference type="InterPro" id="IPR020476">
    <property type="entry name" value="Nudix_hydrolase"/>
</dbReference>
<feature type="domain" description="Nudix hydrolase" evidence="5">
    <location>
        <begin position="18"/>
        <end position="146"/>
    </location>
</feature>
<dbReference type="GO" id="GO:0044716">
    <property type="term" value="F:8-oxo-GDP phosphatase activity"/>
    <property type="evidence" value="ECO:0007669"/>
    <property type="project" value="TreeGrafter"/>
</dbReference>
<dbReference type="InterPro" id="IPR047127">
    <property type="entry name" value="MutT-like"/>
</dbReference>
<dbReference type="PANTHER" id="PTHR47707:SF2">
    <property type="entry name" value="CTP PYROPHOSPHOHYDROLASE"/>
    <property type="match status" value="1"/>
</dbReference>
<comment type="cofactor">
    <cofactor evidence="1">
        <name>Mg(2+)</name>
        <dbReference type="ChEBI" id="CHEBI:18420"/>
    </cofactor>
</comment>
<proteinExistence type="inferred from homology"/>
<dbReference type="PROSITE" id="PS51462">
    <property type="entry name" value="NUDIX"/>
    <property type="match status" value="1"/>
</dbReference>
<evidence type="ECO:0000256" key="4">
    <source>
        <dbReference type="ARBA" id="ARBA00022842"/>
    </source>
</evidence>
<dbReference type="Pfam" id="PF00293">
    <property type="entry name" value="NUDIX"/>
    <property type="match status" value="1"/>
</dbReference>
<evidence type="ECO:0000256" key="2">
    <source>
        <dbReference type="ARBA" id="ARBA00005582"/>
    </source>
</evidence>
<dbReference type="RefSeq" id="WP_132673467.1">
    <property type="nucleotide sequence ID" value="NZ_SMKS01000009.1"/>
</dbReference>
<dbReference type="GO" id="GO:0006281">
    <property type="term" value="P:DNA repair"/>
    <property type="evidence" value="ECO:0007669"/>
    <property type="project" value="InterPro"/>
</dbReference>
<dbReference type="AlphaFoldDB" id="A0A4R4VY88"/>
<dbReference type="Gene3D" id="3.90.79.10">
    <property type="entry name" value="Nucleoside Triphosphate Pyrophosphohydrolase"/>
    <property type="match status" value="1"/>
</dbReference>
<evidence type="ECO:0000256" key="3">
    <source>
        <dbReference type="ARBA" id="ARBA00022801"/>
    </source>
</evidence>
<dbReference type="GO" id="GO:0035539">
    <property type="term" value="F:8-oxo-7,8-dihydrodeoxyguanosine triphosphate pyrophosphatase activity"/>
    <property type="evidence" value="ECO:0007669"/>
    <property type="project" value="TreeGrafter"/>
</dbReference>
<dbReference type="GO" id="GO:0044715">
    <property type="term" value="F:8-oxo-dGDP phosphatase activity"/>
    <property type="evidence" value="ECO:0007669"/>
    <property type="project" value="TreeGrafter"/>
</dbReference>
<evidence type="ECO:0000256" key="1">
    <source>
        <dbReference type="ARBA" id="ARBA00001946"/>
    </source>
</evidence>
<reference evidence="6 7" key="1">
    <citation type="submission" date="2019-03" db="EMBL/GenBank/DDBJ databases">
        <title>Draft genome sequences of novel Actinobacteria.</title>
        <authorList>
            <person name="Sahin N."/>
            <person name="Ay H."/>
            <person name="Saygin H."/>
        </authorList>
    </citation>
    <scope>NUCLEOTIDE SEQUENCE [LARGE SCALE GENOMIC DNA]</scope>
    <source>
        <strain evidence="6 7">16K309</strain>
    </source>
</reference>
<gene>
    <name evidence="6" type="ORF">E1181_08820</name>
</gene>